<keyword evidence="3" id="KW-0611">Plant defense</keyword>
<dbReference type="SUPFAM" id="SSF46785">
    <property type="entry name" value="Winged helix' DNA-binding domain"/>
    <property type="match status" value="1"/>
</dbReference>
<evidence type="ECO:0000313" key="8">
    <source>
        <dbReference type="Proteomes" id="UP000306102"/>
    </source>
</evidence>
<dbReference type="InterPro" id="IPR058192">
    <property type="entry name" value="WHD_ROQ1-like"/>
</dbReference>
<dbReference type="InterPro" id="IPR044974">
    <property type="entry name" value="Disease_R_plants"/>
</dbReference>
<dbReference type="Pfam" id="PF23282">
    <property type="entry name" value="WHD_ROQ1"/>
    <property type="match status" value="1"/>
</dbReference>
<dbReference type="Pfam" id="PF01582">
    <property type="entry name" value="TIR"/>
    <property type="match status" value="1"/>
</dbReference>
<dbReference type="EMBL" id="SDRB02008369">
    <property type="protein sequence ID" value="THG09608.1"/>
    <property type="molecule type" value="Genomic_DNA"/>
</dbReference>
<evidence type="ECO:0000313" key="7">
    <source>
        <dbReference type="EMBL" id="THG09608.1"/>
    </source>
</evidence>
<dbReference type="Gene3D" id="3.40.50.10140">
    <property type="entry name" value="Toll/interleukin-1 receptor homology (TIR) domain"/>
    <property type="match status" value="1"/>
</dbReference>
<reference evidence="7 8" key="1">
    <citation type="journal article" date="2018" name="Proc. Natl. Acad. Sci. U.S.A.">
        <title>Draft genome sequence of Camellia sinensis var. sinensis provides insights into the evolution of the tea genome and tea quality.</title>
        <authorList>
            <person name="Wei C."/>
            <person name="Yang H."/>
            <person name="Wang S."/>
            <person name="Zhao J."/>
            <person name="Liu C."/>
            <person name="Gao L."/>
            <person name="Xia E."/>
            <person name="Lu Y."/>
            <person name="Tai Y."/>
            <person name="She G."/>
            <person name="Sun J."/>
            <person name="Cao H."/>
            <person name="Tong W."/>
            <person name="Gao Q."/>
            <person name="Li Y."/>
            <person name="Deng W."/>
            <person name="Jiang X."/>
            <person name="Wang W."/>
            <person name="Chen Q."/>
            <person name="Zhang S."/>
            <person name="Li H."/>
            <person name="Wu J."/>
            <person name="Wang P."/>
            <person name="Li P."/>
            <person name="Shi C."/>
            <person name="Zheng F."/>
            <person name="Jian J."/>
            <person name="Huang B."/>
            <person name="Shan D."/>
            <person name="Shi M."/>
            <person name="Fang C."/>
            <person name="Yue Y."/>
            <person name="Li F."/>
            <person name="Li D."/>
            <person name="Wei S."/>
            <person name="Han B."/>
            <person name="Jiang C."/>
            <person name="Yin Y."/>
            <person name="Xia T."/>
            <person name="Zhang Z."/>
            <person name="Bennetzen J.L."/>
            <person name="Zhao S."/>
            <person name="Wan X."/>
        </authorList>
    </citation>
    <scope>NUCLEOTIDE SEQUENCE [LARGE SCALE GENOMIC DNA]</scope>
    <source>
        <strain evidence="8">cv. Shuchazao</strain>
        <tissue evidence="7">Leaf</tissue>
    </source>
</reference>
<sequence length="1227" mass="139782">MAIVRSQETSSSNSHCSYDVFLSFRGEDTRKTFTDHLYTALVHAGFRTFRDDGIERGENIKFELNKAIQESKISIVVFSEDYASSSWCLDELVMILERRRTVGHVVLPVFYHVDPSHVRKQKKSFKEAFTRHEERFHAEASERKVEWIGKVEEWKAALREAADLAGMNLQNQTDGLESKFIQKIVKVVGDKLRRTTLGIAPHLIGIYSRAKNIGLWLQDESSDVGIVAICGMGGIGKTTIAKVLYNLNFSRFEGSSFLANVREILKQQDGLLRLQRQLLSDMLKGRKEKLYSVDEGVVKIKNALCCKKVLVVLDDVDTVDQLDAILGMRDWLSQGSKIIITTRRERLLKAHEVCRVHKVEKLDNDESLELFSWHAFGKNCHIDGFMEDSKSVVQYCGGLPLAIKILGASLSGRSLNVWKSQLQKLKAIPNSEVIEKLRISYDSLQDDHDKNLFLHVACFFVGMDKDWVVTILDGCDFYTMVGIQNLIDRCLLTIDECKKLVMHQLVQEMGKEIVRQESPEPRERSRLCNHKDSLNVLTENTGTRKIEGLTLDMNLFKKDKHDRTNFGVNRKRHYDEFLDTPFLTNTSNSFKRLCFGMFSSKNVGTALGNSNKLTLEVDAFARMHKLKLLQLNYVQISGNLKIFPKGLRWLCWHGFPFKFIPYDFPLESLIVLDMSHSSLQKIWEGDKLLKSLKILDLSHSHCLKTPDFSKVPNLEKLIFKNCARLVEVHESIGHLESLVLFNLKDCKNLRKLPRSICMLKSLETLDISGCSNLEELPTGMDTIESLTVLHANRISISQLLSTSKEVKSWHSFIYPSLLKPRKSMEISWALLPQSLVHLSLENCNLSDDDFPRDFSNLSSLQILNLSGNPIRSVPNCIRGHFGLQKLYLIGCEKLWSVEVQYKLKELYIPDCILLEKVTFQSLPLTLECKNICGNQFVDCRLGRTFLSLDSEQNLVEIEGDYKIEPLGNIDMEIINNLGLSNLGSMGCSNVMLSCYGSQKARKFPLQGCHETHIFCAYCLGSKVPDLFNLKNEGYSISFTVPSHLNFRIRCLSVCSIYALSDNQKEHDYDWDAHTVISNMTKSLIWSHSPYVFGIPEADEDMMMLSYWKFENQLESGDELNISVVGDGDFQVKEVGVHLVYKEQEEKSSQSTSEEACQQFSLYGNVVPGNASVEEVISVREKMLLLFFDFDDAVYYCLGEATATGIIFYFGIAQSYILIWNYSYALLT</sequence>
<dbReference type="InterPro" id="IPR027417">
    <property type="entry name" value="P-loop_NTPase"/>
</dbReference>
<dbReference type="PROSITE" id="PS51450">
    <property type="entry name" value="LRR"/>
    <property type="match status" value="1"/>
</dbReference>
<organism evidence="7 8">
    <name type="scientific">Camellia sinensis var. sinensis</name>
    <name type="common">China tea</name>
    <dbReference type="NCBI Taxonomy" id="542762"/>
    <lineage>
        <taxon>Eukaryota</taxon>
        <taxon>Viridiplantae</taxon>
        <taxon>Streptophyta</taxon>
        <taxon>Embryophyta</taxon>
        <taxon>Tracheophyta</taxon>
        <taxon>Spermatophyta</taxon>
        <taxon>Magnoliopsida</taxon>
        <taxon>eudicotyledons</taxon>
        <taxon>Gunneridae</taxon>
        <taxon>Pentapetalae</taxon>
        <taxon>asterids</taxon>
        <taxon>Ericales</taxon>
        <taxon>Theaceae</taxon>
        <taxon>Camellia</taxon>
    </lineage>
</organism>
<dbReference type="AlphaFoldDB" id="A0A4S4E1C0"/>
<keyword evidence="8" id="KW-1185">Reference proteome</keyword>
<keyword evidence="5" id="KW-1133">Transmembrane helix</keyword>
<dbReference type="PROSITE" id="PS50104">
    <property type="entry name" value="TIR"/>
    <property type="match status" value="1"/>
</dbReference>
<dbReference type="Gene3D" id="3.80.10.10">
    <property type="entry name" value="Ribonuclease Inhibitor"/>
    <property type="match status" value="2"/>
</dbReference>
<dbReference type="FunFam" id="3.40.50.10140:FF:000007">
    <property type="entry name" value="Disease resistance protein (TIR-NBS-LRR class)"/>
    <property type="match status" value="1"/>
</dbReference>
<dbReference type="InterPro" id="IPR036390">
    <property type="entry name" value="WH_DNA-bd_sf"/>
</dbReference>
<evidence type="ECO:0000256" key="4">
    <source>
        <dbReference type="ARBA" id="ARBA00023027"/>
    </source>
</evidence>
<keyword evidence="2" id="KW-0677">Repeat</keyword>
<keyword evidence="5" id="KW-0812">Transmembrane</keyword>
<keyword evidence="5" id="KW-0472">Membrane</keyword>
<dbReference type="InterPro" id="IPR032675">
    <property type="entry name" value="LRR_dom_sf"/>
</dbReference>
<evidence type="ECO:0000259" key="6">
    <source>
        <dbReference type="PROSITE" id="PS50104"/>
    </source>
</evidence>
<protein>
    <recommendedName>
        <fullName evidence="6">TIR domain-containing protein</fullName>
    </recommendedName>
</protein>
<keyword evidence="4" id="KW-0520">NAD</keyword>
<dbReference type="PRINTS" id="PR00364">
    <property type="entry name" value="DISEASERSIST"/>
</dbReference>
<evidence type="ECO:0000256" key="3">
    <source>
        <dbReference type="ARBA" id="ARBA00022821"/>
    </source>
</evidence>
<keyword evidence="1" id="KW-0433">Leucine-rich repeat</keyword>
<dbReference type="InterPro" id="IPR000157">
    <property type="entry name" value="TIR_dom"/>
</dbReference>
<dbReference type="Gene3D" id="1.10.8.430">
    <property type="entry name" value="Helical domain of apoptotic protease-activating factors"/>
    <property type="match status" value="1"/>
</dbReference>
<dbReference type="GO" id="GO:0006952">
    <property type="term" value="P:defense response"/>
    <property type="evidence" value="ECO:0007669"/>
    <property type="project" value="UniProtKB-KW"/>
</dbReference>
<dbReference type="Pfam" id="PF00931">
    <property type="entry name" value="NB-ARC"/>
    <property type="match status" value="1"/>
</dbReference>
<evidence type="ECO:0000256" key="2">
    <source>
        <dbReference type="ARBA" id="ARBA00022737"/>
    </source>
</evidence>
<dbReference type="SUPFAM" id="SSF52200">
    <property type="entry name" value="Toll/Interleukin receptor TIR domain"/>
    <property type="match status" value="1"/>
</dbReference>
<dbReference type="SMART" id="SM00382">
    <property type="entry name" value="AAA"/>
    <property type="match status" value="1"/>
</dbReference>
<dbReference type="InterPro" id="IPR001611">
    <property type="entry name" value="Leu-rich_rpt"/>
</dbReference>
<dbReference type="Proteomes" id="UP000306102">
    <property type="component" value="Unassembled WGS sequence"/>
</dbReference>
<evidence type="ECO:0000256" key="1">
    <source>
        <dbReference type="ARBA" id="ARBA00022614"/>
    </source>
</evidence>
<gene>
    <name evidence="7" type="ORF">TEA_027930</name>
</gene>
<feature type="transmembrane region" description="Helical" evidence="5">
    <location>
        <begin position="1205"/>
        <end position="1226"/>
    </location>
</feature>
<proteinExistence type="predicted"/>
<dbReference type="InterPro" id="IPR035897">
    <property type="entry name" value="Toll_tir_struct_dom_sf"/>
</dbReference>
<dbReference type="InterPro" id="IPR042197">
    <property type="entry name" value="Apaf_helical"/>
</dbReference>
<accession>A0A4S4E1C0</accession>
<evidence type="ECO:0000256" key="5">
    <source>
        <dbReference type="SAM" id="Phobius"/>
    </source>
</evidence>
<dbReference type="Gene3D" id="3.40.50.300">
    <property type="entry name" value="P-loop containing nucleotide triphosphate hydrolases"/>
    <property type="match status" value="1"/>
</dbReference>
<dbReference type="InterPro" id="IPR002182">
    <property type="entry name" value="NB-ARC"/>
</dbReference>
<name>A0A4S4E1C0_CAMSN</name>
<dbReference type="PANTHER" id="PTHR11017:SF271">
    <property type="entry name" value="DISEASE RESISTANCE PROTEIN (TIR-NBS-LRR CLASS) FAMILY"/>
    <property type="match status" value="1"/>
</dbReference>
<dbReference type="GO" id="GO:0007165">
    <property type="term" value="P:signal transduction"/>
    <property type="evidence" value="ECO:0007669"/>
    <property type="project" value="InterPro"/>
</dbReference>
<dbReference type="GO" id="GO:0043531">
    <property type="term" value="F:ADP binding"/>
    <property type="evidence" value="ECO:0007669"/>
    <property type="project" value="InterPro"/>
</dbReference>
<dbReference type="PANTHER" id="PTHR11017">
    <property type="entry name" value="LEUCINE-RICH REPEAT-CONTAINING PROTEIN"/>
    <property type="match status" value="1"/>
</dbReference>
<dbReference type="STRING" id="542762.A0A4S4E1C0"/>
<dbReference type="SUPFAM" id="SSF52540">
    <property type="entry name" value="P-loop containing nucleoside triphosphate hydrolases"/>
    <property type="match status" value="1"/>
</dbReference>
<dbReference type="InterPro" id="IPR003593">
    <property type="entry name" value="AAA+_ATPase"/>
</dbReference>
<dbReference type="SMART" id="SM00255">
    <property type="entry name" value="TIR"/>
    <property type="match status" value="1"/>
</dbReference>
<dbReference type="SUPFAM" id="SSF52058">
    <property type="entry name" value="L domain-like"/>
    <property type="match status" value="1"/>
</dbReference>
<feature type="domain" description="TIR" evidence="6">
    <location>
        <begin position="16"/>
        <end position="192"/>
    </location>
</feature>
<comment type="caution">
    <text evidence="7">The sequence shown here is derived from an EMBL/GenBank/DDBJ whole genome shotgun (WGS) entry which is preliminary data.</text>
</comment>